<feature type="chain" id="PRO_5040302578" description="DUF7907 domain-containing protein" evidence="1">
    <location>
        <begin position="20"/>
        <end position="131"/>
    </location>
</feature>
<dbReference type="Pfam" id="PF25484">
    <property type="entry name" value="DUF7907"/>
    <property type="match status" value="1"/>
</dbReference>
<keyword evidence="1" id="KW-0732">Signal</keyword>
<organism evidence="3 4">
    <name type="scientific">Tothia fuscella</name>
    <dbReference type="NCBI Taxonomy" id="1048955"/>
    <lineage>
        <taxon>Eukaryota</taxon>
        <taxon>Fungi</taxon>
        <taxon>Dikarya</taxon>
        <taxon>Ascomycota</taxon>
        <taxon>Pezizomycotina</taxon>
        <taxon>Dothideomycetes</taxon>
        <taxon>Pleosporomycetidae</taxon>
        <taxon>Venturiales</taxon>
        <taxon>Cylindrosympodiaceae</taxon>
        <taxon>Tothia</taxon>
    </lineage>
</organism>
<reference evidence="3" key="1">
    <citation type="journal article" date="2020" name="Stud. Mycol.">
        <title>101 Dothideomycetes genomes: a test case for predicting lifestyles and emergence of pathogens.</title>
        <authorList>
            <person name="Haridas S."/>
            <person name="Albert R."/>
            <person name="Binder M."/>
            <person name="Bloem J."/>
            <person name="Labutti K."/>
            <person name="Salamov A."/>
            <person name="Andreopoulos B."/>
            <person name="Baker S."/>
            <person name="Barry K."/>
            <person name="Bills G."/>
            <person name="Bluhm B."/>
            <person name="Cannon C."/>
            <person name="Castanera R."/>
            <person name="Culley D."/>
            <person name="Daum C."/>
            <person name="Ezra D."/>
            <person name="Gonzalez J."/>
            <person name="Henrissat B."/>
            <person name="Kuo A."/>
            <person name="Liang C."/>
            <person name="Lipzen A."/>
            <person name="Lutzoni F."/>
            <person name="Magnuson J."/>
            <person name="Mondo S."/>
            <person name="Nolan M."/>
            <person name="Ohm R."/>
            <person name="Pangilinan J."/>
            <person name="Park H.-J."/>
            <person name="Ramirez L."/>
            <person name="Alfaro M."/>
            <person name="Sun H."/>
            <person name="Tritt A."/>
            <person name="Yoshinaga Y."/>
            <person name="Zwiers L.-H."/>
            <person name="Turgeon B."/>
            <person name="Goodwin S."/>
            <person name="Spatafora J."/>
            <person name="Crous P."/>
            <person name="Grigoriev I."/>
        </authorList>
    </citation>
    <scope>NUCLEOTIDE SEQUENCE</scope>
    <source>
        <strain evidence="3">CBS 130266</strain>
    </source>
</reference>
<feature type="signal peptide" evidence="1">
    <location>
        <begin position="1"/>
        <end position="19"/>
    </location>
</feature>
<evidence type="ECO:0000256" key="1">
    <source>
        <dbReference type="SAM" id="SignalP"/>
    </source>
</evidence>
<accession>A0A9P4U0V2</accession>
<proteinExistence type="predicted"/>
<dbReference type="OrthoDB" id="3518533at2759"/>
<feature type="domain" description="DUF7907" evidence="2">
    <location>
        <begin position="31"/>
        <end position="114"/>
    </location>
</feature>
<comment type="caution">
    <text evidence="3">The sequence shown here is derived from an EMBL/GenBank/DDBJ whole genome shotgun (WGS) entry which is preliminary data.</text>
</comment>
<dbReference type="AlphaFoldDB" id="A0A9P4U0V2"/>
<protein>
    <recommendedName>
        <fullName evidence="2">DUF7907 domain-containing protein</fullName>
    </recommendedName>
</protein>
<evidence type="ECO:0000259" key="2">
    <source>
        <dbReference type="Pfam" id="PF25484"/>
    </source>
</evidence>
<sequence length="131" mass="14252">MLSSISILCSLFFATSCASLSIPLPFSHAPNFKLVVKVTGSDLSPSIQNWELTSYQITPCQDYAVLQAASENDGGRPFYANGTASEIRCRQPNILTDGGTPPFPYGLIVPPLDETNSLGRACCSIRLRCWY</sequence>
<name>A0A9P4U0V2_9PEZI</name>
<dbReference type="InterPro" id="IPR057229">
    <property type="entry name" value="DUF7907"/>
</dbReference>
<evidence type="ECO:0000313" key="3">
    <source>
        <dbReference type="EMBL" id="KAF2432831.1"/>
    </source>
</evidence>
<dbReference type="Proteomes" id="UP000800235">
    <property type="component" value="Unassembled WGS sequence"/>
</dbReference>
<keyword evidence="4" id="KW-1185">Reference proteome</keyword>
<evidence type="ECO:0000313" key="4">
    <source>
        <dbReference type="Proteomes" id="UP000800235"/>
    </source>
</evidence>
<gene>
    <name evidence="3" type="ORF">EJ08DRAFT_116738</name>
</gene>
<dbReference type="EMBL" id="MU007024">
    <property type="protein sequence ID" value="KAF2432831.1"/>
    <property type="molecule type" value="Genomic_DNA"/>
</dbReference>